<sequence>MSSPSVCTVSRAHWDFLALEVGGSTLDTHRGFVVEYGKDKDVVSGVCGQHFKRRGRERHLSMRSESSIKELFLNDEVLLETDTFAMASAREPRHLDEQGRGTVDGEEEA</sequence>
<evidence type="ECO:0000313" key="2">
    <source>
        <dbReference type="EMBL" id="KAF7801992.1"/>
    </source>
</evidence>
<dbReference type="EMBL" id="JAAIUW010000013">
    <property type="protein sequence ID" value="KAF7801992.1"/>
    <property type="molecule type" value="Genomic_DNA"/>
</dbReference>
<reference evidence="2" key="1">
    <citation type="submission" date="2020-09" db="EMBL/GenBank/DDBJ databases">
        <title>Genome-Enabled Discovery of Anthraquinone Biosynthesis in Senna tora.</title>
        <authorList>
            <person name="Kang S.-H."/>
            <person name="Pandey R.P."/>
            <person name="Lee C.-M."/>
            <person name="Sim J.-S."/>
            <person name="Jeong J.-T."/>
            <person name="Choi B.-S."/>
            <person name="Jung M."/>
            <person name="Ginzburg D."/>
            <person name="Zhao K."/>
            <person name="Won S.Y."/>
            <person name="Oh T.-J."/>
            <person name="Yu Y."/>
            <person name="Kim N.-H."/>
            <person name="Lee O.R."/>
            <person name="Lee T.-H."/>
            <person name="Bashyal P."/>
            <person name="Kim T.-S."/>
            <person name="Lee W.-H."/>
            <person name="Kawkins C."/>
            <person name="Kim C.-K."/>
            <person name="Kim J.S."/>
            <person name="Ahn B.O."/>
            <person name="Rhee S.Y."/>
            <person name="Sohng J.K."/>
        </authorList>
    </citation>
    <scope>NUCLEOTIDE SEQUENCE</scope>
    <source>
        <tissue evidence="2">Leaf</tissue>
    </source>
</reference>
<dbReference type="Proteomes" id="UP000634136">
    <property type="component" value="Unassembled WGS sequence"/>
</dbReference>
<feature type="compositionally biased region" description="Basic and acidic residues" evidence="1">
    <location>
        <begin position="90"/>
        <end position="99"/>
    </location>
</feature>
<proteinExistence type="predicted"/>
<organism evidence="2 3">
    <name type="scientific">Senna tora</name>
    <dbReference type="NCBI Taxonomy" id="362788"/>
    <lineage>
        <taxon>Eukaryota</taxon>
        <taxon>Viridiplantae</taxon>
        <taxon>Streptophyta</taxon>
        <taxon>Embryophyta</taxon>
        <taxon>Tracheophyta</taxon>
        <taxon>Spermatophyta</taxon>
        <taxon>Magnoliopsida</taxon>
        <taxon>eudicotyledons</taxon>
        <taxon>Gunneridae</taxon>
        <taxon>Pentapetalae</taxon>
        <taxon>rosids</taxon>
        <taxon>fabids</taxon>
        <taxon>Fabales</taxon>
        <taxon>Fabaceae</taxon>
        <taxon>Caesalpinioideae</taxon>
        <taxon>Cassia clade</taxon>
        <taxon>Senna</taxon>
    </lineage>
</organism>
<feature type="region of interest" description="Disordered" evidence="1">
    <location>
        <begin position="88"/>
        <end position="109"/>
    </location>
</feature>
<gene>
    <name evidence="2" type="ORF">G2W53_041103</name>
</gene>
<evidence type="ECO:0000256" key="1">
    <source>
        <dbReference type="SAM" id="MobiDB-lite"/>
    </source>
</evidence>
<accession>A0A834SJE7</accession>
<name>A0A834SJE7_9FABA</name>
<comment type="caution">
    <text evidence="2">The sequence shown here is derived from an EMBL/GenBank/DDBJ whole genome shotgun (WGS) entry which is preliminary data.</text>
</comment>
<keyword evidence="3" id="KW-1185">Reference proteome</keyword>
<evidence type="ECO:0000313" key="3">
    <source>
        <dbReference type="Proteomes" id="UP000634136"/>
    </source>
</evidence>
<dbReference type="AlphaFoldDB" id="A0A834SJE7"/>
<protein>
    <submittedName>
        <fullName evidence="2">Putative PKHD-type hydroxylase</fullName>
    </submittedName>
</protein>
<dbReference type="OrthoDB" id="10573241at2759"/>